<sequence>MSRLTAYMIVLYRNMSRLTRYIVTSVIAVLVVGVAIAGITRTWNTNVVYMLVVAGAITIVQILRAGPPDKEPDSEQ</sequence>
<dbReference type="EMBL" id="BLAE01000076">
    <property type="protein sequence ID" value="GES15432.1"/>
    <property type="molecule type" value="Genomic_DNA"/>
</dbReference>
<name>A0A5M3X451_9ACTN</name>
<feature type="transmembrane region" description="Helical" evidence="1">
    <location>
        <begin position="46"/>
        <end position="63"/>
    </location>
</feature>
<proteinExistence type="predicted"/>
<reference evidence="2 3" key="1">
    <citation type="submission" date="2019-10" db="EMBL/GenBank/DDBJ databases">
        <title>Whole genome shotgun sequence of Acrocarpospora macrocephala NBRC 16266.</title>
        <authorList>
            <person name="Ichikawa N."/>
            <person name="Kimura A."/>
            <person name="Kitahashi Y."/>
            <person name="Komaki H."/>
            <person name="Oguchi A."/>
        </authorList>
    </citation>
    <scope>NUCLEOTIDE SEQUENCE [LARGE SCALE GENOMIC DNA]</scope>
    <source>
        <strain evidence="2 3">NBRC 16266</strain>
    </source>
</reference>
<dbReference type="AlphaFoldDB" id="A0A5M3X451"/>
<evidence type="ECO:0000313" key="3">
    <source>
        <dbReference type="Proteomes" id="UP000331127"/>
    </source>
</evidence>
<evidence type="ECO:0000313" key="2">
    <source>
        <dbReference type="EMBL" id="GES15432.1"/>
    </source>
</evidence>
<feature type="transmembrane region" description="Helical" evidence="1">
    <location>
        <begin position="21"/>
        <end position="40"/>
    </location>
</feature>
<dbReference type="Proteomes" id="UP000331127">
    <property type="component" value="Unassembled WGS sequence"/>
</dbReference>
<gene>
    <name evidence="2" type="ORF">Amac_090290</name>
</gene>
<keyword evidence="1" id="KW-0812">Transmembrane</keyword>
<keyword evidence="1" id="KW-0472">Membrane</keyword>
<protein>
    <submittedName>
        <fullName evidence="2">Uncharacterized protein</fullName>
    </submittedName>
</protein>
<accession>A0A5M3X451</accession>
<dbReference type="OrthoDB" id="9871143at2"/>
<evidence type="ECO:0000256" key="1">
    <source>
        <dbReference type="SAM" id="Phobius"/>
    </source>
</evidence>
<dbReference type="RefSeq" id="WP_155360558.1">
    <property type="nucleotide sequence ID" value="NZ_BAAAHL010000029.1"/>
</dbReference>
<comment type="caution">
    <text evidence="2">The sequence shown here is derived from an EMBL/GenBank/DDBJ whole genome shotgun (WGS) entry which is preliminary data.</text>
</comment>
<keyword evidence="3" id="KW-1185">Reference proteome</keyword>
<keyword evidence="1" id="KW-1133">Transmembrane helix</keyword>
<organism evidence="2 3">
    <name type="scientific">Acrocarpospora macrocephala</name>
    <dbReference type="NCBI Taxonomy" id="150177"/>
    <lineage>
        <taxon>Bacteria</taxon>
        <taxon>Bacillati</taxon>
        <taxon>Actinomycetota</taxon>
        <taxon>Actinomycetes</taxon>
        <taxon>Streptosporangiales</taxon>
        <taxon>Streptosporangiaceae</taxon>
        <taxon>Acrocarpospora</taxon>
    </lineage>
</organism>